<name>A0A423NQQ8_9PSED</name>
<reference evidence="2 3" key="1">
    <citation type="submission" date="2016-10" db="EMBL/GenBank/DDBJ databases">
        <title>Comparative genome analysis of multiple Pseudomonas spp. focuses on biocontrol and plant growth promoting traits.</title>
        <authorList>
            <person name="Tao X.-Y."/>
            <person name="Taylor C.G."/>
        </authorList>
    </citation>
    <scope>NUCLEOTIDE SEQUENCE [LARGE SCALE GENOMIC DNA]</scope>
    <source>
        <strain evidence="2 3">36B3</strain>
    </source>
</reference>
<gene>
    <name evidence="2" type="ORF">BK674_08370</name>
</gene>
<sequence length="65" mass="6841">MSIISNTVSHTDHISSTATLGQRVAAALFASILGASLVWFAGFSHIEAVHNAAHDTRHSAAFPCH</sequence>
<dbReference type="InterPro" id="IPR012667">
    <property type="entry name" value="CbtB_put"/>
</dbReference>
<keyword evidence="1" id="KW-1133">Transmembrane helix</keyword>
<keyword evidence="1" id="KW-0812">Transmembrane</keyword>
<evidence type="ECO:0000256" key="1">
    <source>
        <dbReference type="SAM" id="Phobius"/>
    </source>
</evidence>
<dbReference type="RefSeq" id="WP_064361781.1">
    <property type="nucleotide sequence ID" value="NZ_BSCP01000001.1"/>
</dbReference>
<dbReference type="AlphaFoldDB" id="A0A423NQQ8"/>
<keyword evidence="1" id="KW-0472">Membrane</keyword>
<accession>A0A423NQQ8</accession>
<comment type="caution">
    <text evidence="2">The sequence shown here is derived from an EMBL/GenBank/DDBJ whole genome shotgun (WGS) entry which is preliminary data.</text>
</comment>
<organism evidence="2 3">
    <name type="scientific">Pseudomonas moraviensis</name>
    <dbReference type="NCBI Taxonomy" id="321662"/>
    <lineage>
        <taxon>Bacteria</taxon>
        <taxon>Pseudomonadati</taxon>
        <taxon>Pseudomonadota</taxon>
        <taxon>Gammaproteobacteria</taxon>
        <taxon>Pseudomonadales</taxon>
        <taxon>Pseudomonadaceae</taxon>
        <taxon>Pseudomonas</taxon>
    </lineage>
</organism>
<protein>
    <submittedName>
        <fullName evidence="2">Cobalt transporter</fullName>
    </submittedName>
</protein>
<dbReference type="Proteomes" id="UP000284207">
    <property type="component" value="Unassembled WGS sequence"/>
</dbReference>
<proteinExistence type="predicted"/>
<dbReference type="NCBIfam" id="TIGR02459">
    <property type="entry name" value="CbtB"/>
    <property type="match status" value="1"/>
</dbReference>
<evidence type="ECO:0000313" key="3">
    <source>
        <dbReference type="Proteomes" id="UP000284207"/>
    </source>
</evidence>
<evidence type="ECO:0000313" key="2">
    <source>
        <dbReference type="EMBL" id="ROO00581.1"/>
    </source>
</evidence>
<dbReference type="Pfam" id="PF09489">
    <property type="entry name" value="CbtB"/>
    <property type="match status" value="1"/>
</dbReference>
<feature type="transmembrane region" description="Helical" evidence="1">
    <location>
        <begin position="20"/>
        <end position="41"/>
    </location>
</feature>
<dbReference type="EMBL" id="MOCA01000004">
    <property type="protein sequence ID" value="ROO00581.1"/>
    <property type="molecule type" value="Genomic_DNA"/>
</dbReference>